<keyword evidence="2" id="KW-1185">Reference proteome</keyword>
<dbReference type="AlphaFoldDB" id="A0A8J3IJ41"/>
<dbReference type="SUPFAM" id="SSF51445">
    <property type="entry name" value="(Trans)glycosidases"/>
    <property type="match status" value="1"/>
</dbReference>
<gene>
    <name evidence="1" type="ORF">KSF_065120</name>
</gene>
<accession>A0A8J3IJ41</accession>
<dbReference type="PROSITE" id="PS51257">
    <property type="entry name" value="PROKAR_LIPOPROTEIN"/>
    <property type="match status" value="1"/>
</dbReference>
<sequence>MKNILQGRGFFLLILVIILVACASLVYRVFSVGSAAANRLQQASITSGATHALTATAQPGATLPPALGMCHLKGRNFQMGIAFPEWSPAGYGGGDQQWLSELPQMRAQTSACWVEMPVLFHQASLNATVVTTGTATPSLSSFRYGIRFAHAEGLHVFVTFQLQAGGSHPWAGAIQFTTYTQEQTWFTGYWHAIQPYLQVAQQEGAEQLALGTEEEWLQENAPADLWDTLITNVSGVYSGTLTYDINWTSLAMKIPTWMHNNALKMIGVSAYLPLVETAERVDPLRISSLWAATVKQKLDTFALELGEPVFISEIGYRNSSDALYQPWLTQTSAPTDPTEQAAACGAVLTNVFEDEHILGSFFWGWNNVEAFSLKGTQAARAIQTQYQSLQG</sequence>
<dbReference type="Proteomes" id="UP000597444">
    <property type="component" value="Unassembled WGS sequence"/>
</dbReference>
<dbReference type="EMBL" id="BNJK01000001">
    <property type="protein sequence ID" value="GHO96464.1"/>
    <property type="molecule type" value="Genomic_DNA"/>
</dbReference>
<protein>
    <submittedName>
        <fullName evidence="1">Uncharacterized protein</fullName>
    </submittedName>
</protein>
<organism evidence="1 2">
    <name type="scientific">Reticulibacter mediterranei</name>
    <dbReference type="NCBI Taxonomy" id="2778369"/>
    <lineage>
        <taxon>Bacteria</taxon>
        <taxon>Bacillati</taxon>
        <taxon>Chloroflexota</taxon>
        <taxon>Ktedonobacteria</taxon>
        <taxon>Ktedonobacterales</taxon>
        <taxon>Reticulibacteraceae</taxon>
        <taxon>Reticulibacter</taxon>
    </lineage>
</organism>
<reference evidence="1" key="1">
    <citation type="submission" date="2020-10" db="EMBL/GenBank/DDBJ databases">
        <title>Taxonomic study of unclassified bacteria belonging to the class Ktedonobacteria.</title>
        <authorList>
            <person name="Yabe S."/>
            <person name="Wang C.M."/>
            <person name="Zheng Y."/>
            <person name="Sakai Y."/>
            <person name="Cavaletti L."/>
            <person name="Monciardini P."/>
            <person name="Donadio S."/>
        </authorList>
    </citation>
    <scope>NUCLEOTIDE SEQUENCE</scope>
    <source>
        <strain evidence="1">ID150040</strain>
    </source>
</reference>
<evidence type="ECO:0000313" key="2">
    <source>
        <dbReference type="Proteomes" id="UP000597444"/>
    </source>
</evidence>
<name>A0A8J3IJ41_9CHLR</name>
<evidence type="ECO:0000313" key="1">
    <source>
        <dbReference type="EMBL" id="GHO96464.1"/>
    </source>
</evidence>
<dbReference type="Pfam" id="PF22612">
    <property type="entry name" value="GH113"/>
    <property type="match status" value="1"/>
</dbReference>
<proteinExistence type="predicted"/>
<dbReference type="CDD" id="cd19608">
    <property type="entry name" value="GH113_mannanase-like"/>
    <property type="match status" value="1"/>
</dbReference>
<dbReference type="InterPro" id="IPR055151">
    <property type="entry name" value="GH113"/>
</dbReference>
<comment type="caution">
    <text evidence="1">The sequence shown here is derived from an EMBL/GenBank/DDBJ whole genome shotgun (WGS) entry which is preliminary data.</text>
</comment>
<dbReference type="Gene3D" id="3.20.20.80">
    <property type="entry name" value="Glycosidases"/>
    <property type="match status" value="1"/>
</dbReference>
<dbReference type="RefSeq" id="WP_220207088.1">
    <property type="nucleotide sequence ID" value="NZ_BNJK01000001.1"/>
</dbReference>
<dbReference type="InterPro" id="IPR017853">
    <property type="entry name" value="GH"/>
</dbReference>